<evidence type="ECO:0000313" key="5">
    <source>
        <dbReference type="Proteomes" id="UP000554482"/>
    </source>
</evidence>
<accession>A0A7J6WWJ4</accession>
<dbReference type="InterPro" id="IPR011009">
    <property type="entry name" value="Kinase-like_dom_sf"/>
</dbReference>
<dbReference type="Proteomes" id="UP000554482">
    <property type="component" value="Unassembled WGS sequence"/>
</dbReference>
<comment type="subcellular location">
    <subcellularLocation>
        <location evidence="1">Membrane</location>
    </subcellularLocation>
</comment>
<dbReference type="PANTHER" id="PTHR47985">
    <property type="entry name" value="OS07G0668900 PROTEIN"/>
    <property type="match status" value="1"/>
</dbReference>
<dbReference type="OrthoDB" id="4062651at2759"/>
<dbReference type="GO" id="GO:0016020">
    <property type="term" value="C:membrane"/>
    <property type="evidence" value="ECO:0007669"/>
    <property type="project" value="UniProtKB-SubCell"/>
</dbReference>
<keyword evidence="3" id="KW-0472">Membrane</keyword>
<evidence type="ECO:0000313" key="4">
    <source>
        <dbReference type="EMBL" id="KAF5201038.1"/>
    </source>
</evidence>
<reference evidence="4 5" key="1">
    <citation type="submission" date="2020-06" db="EMBL/GenBank/DDBJ databases">
        <title>Transcriptomic and genomic resources for Thalictrum thalictroides and T. hernandezii: Facilitating candidate gene discovery in an emerging model plant lineage.</title>
        <authorList>
            <person name="Arias T."/>
            <person name="Riano-Pachon D.M."/>
            <person name="Di Stilio V.S."/>
        </authorList>
    </citation>
    <scope>NUCLEOTIDE SEQUENCE [LARGE SCALE GENOMIC DNA]</scope>
    <source>
        <strain evidence="5">cv. WT478/WT964</strain>
        <tissue evidence="4">Leaves</tissue>
    </source>
</reference>
<dbReference type="Gene3D" id="1.10.510.10">
    <property type="entry name" value="Transferase(Phosphotransferase) domain 1"/>
    <property type="match status" value="2"/>
</dbReference>
<keyword evidence="2" id="KW-0723">Serine/threonine-protein kinase</keyword>
<proteinExistence type="predicted"/>
<dbReference type="EMBL" id="JABWDY010009953">
    <property type="protein sequence ID" value="KAF5201038.1"/>
    <property type="molecule type" value="Genomic_DNA"/>
</dbReference>
<protein>
    <submittedName>
        <fullName evidence="4">Receptor-like kinase lip2</fullName>
    </submittedName>
</protein>
<evidence type="ECO:0000256" key="2">
    <source>
        <dbReference type="ARBA" id="ARBA00022527"/>
    </source>
</evidence>
<keyword evidence="4" id="KW-0808">Transferase</keyword>
<name>A0A7J6WWJ4_THATH</name>
<dbReference type="AlphaFoldDB" id="A0A7J6WWJ4"/>
<dbReference type="GO" id="GO:0004674">
    <property type="term" value="F:protein serine/threonine kinase activity"/>
    <property type="evidence" value="ECO:0007669"/>
    <property type="project" value="UniProtKB-KW"/>
</dbReference>
<keyword evidence="4" id="KW-0675">Receptor</keyword>
<keyword evidence="5" id="KW-1185">Reference proteome</keyword>
<comment type="caution">
    <text evidence="4">The sequence shown here is derived from an EMBL/GenBank/DDBJ whole genome shotgun (WGS) entry which is preliminary data.</text>
</comment>
<dbReference type="SUPFAM" id="SSF56112">
    <property type="entry name" value="Protein kinase-like (PK-like)"/>
    <property type="match status" value="2"/>
</dbReference>
<evidence type="ECO:0000256" key="1">
    <source>
        <dbReference type="ARBA" id="ARBA00004370"/>
    </source>
</evidence>
<sequence>MLWPFTDDVLIKKLMKKVIDEDVGKEYIVQIVIDNGANYKTAGEDICKFPGKLTDKSDVYAFGVILLELLMGRKAVEKMTPTQCQSIVTWAMPQLTDRSMLPSIVDPVIKNTMDLKHLFQVAAVAVLCVQPEPSYRPLITDVLHSLVPLVPVDLGGTLRVSESVGKLTDKSDVYAFGVILLELLMGRKAVEKMTPTQCQSIVTWAMPQLTDRSMLPSIVDPVIKNTMDLKHLFQVAAVAVLCVQPEPSYRPLITDVLHSLVPLVPVDLGGTLRVSESVGPQSV</sequence>
<organism evidence="4 5">
    <name type="scientific">Thalictrum thalictroides</name>
    <name type="common">Rue-anemone</name>
    <name type="synonym">Anemone thalictroides</name>
    <dbReference type="NCBI Taxonomy" id="46969"/>
    <lineage>
        <taxon>Eukaryota</taxon>
        <taxon>Viridiplantae</taxon>
        <taxon>Streptophyta</taxon>
        <taxon>Embryophyta</taxon>
        <taxon>Tracheophyta</taxon>
        <taxon>Spermatophyta</taxon>
        <taxon>Magnoliopsida</taxon>
        <taxon>Ranunculales</taxon>
        <taxon>Ranunculaceae</taxon>
        <taxon>Thalictroideae</taxon>
        <taxon>Thalictrum</taxon>
    </lineage>
</organism>
<dbReference type="PANTHER" id="PTHR47985:SF24">
    <property type="entry name" value="PROTEIN KINASE SUPERFAMILY PROTEIN"/>
    <property type="match status" value="1"/>
</dbReference>
<gene>
    <name evidence="4" type="ORF">FRX31_009376</name>
</gene>
<keyword evidence="4" id="KW-0418">Kinase</keyword>
<evidence type="ECO:0000256" key="3">
    <source>
        <dbReference type="ARBA" id="ARBA00023136"/>
    </source>
</evidence>